<reference evidence="1 2" key="1">
    <citation type="submission" date="2023-01" db="EMBL/GenBank/DDBJ databases">
        <authorList>
            <person name="Kreplak J."/>
        </authorList>
    </citation>
    <scope>NUCLEOTIDE SEQUENCE [LARGE SCALE GENOMIC DNA]</scope>
</reference>
<evidence type="ECO:0000313" key="1">
    <source>
        <dbReference type="EMBL" id="CAI8615986.1"/>
    </source>
</evidence>
<organism evidence="1 2">
    <name type="scientific">Vicia faba</name>
    <name type="common">Broad bean</name>
    <name type="synonym">Faba vulgaris</name>
    <dbReference type="NCBI Taxonomy" id="3906"/>
    <lineage>
        <taxon>Eukaryota</taxon>
        <taxon>Viridiplantae</taxon>
        <taxon>Streptophyta</taxon>
        <taxon>Embryophyta</taxon>
        <taxon>Tracheophyta</taxon>
        <taxon>Spermatophyta</taxon>
        <taxon>Magnoliopsida</taxon>
        <taxon>eudicotyledons</taxon>
        <taxon>Gunneridae</taxon>
        <taxon>Pentapetalae</taxon>
        <taxon>rosids</taxon>
        <taxon>fabids</taxon>
        <taxon>Fabales</taxon>
        <taxon>Fabaceae</taxon>
        <taxon>Papilionoideae</taxon>
        <taxon>50 kb inversion clade</taxon>
        <taxon>NPAAA clade</taxon>
        <taxon>Hologalegina</taxon>
        <taxon>IRL clade</taxon>
        <taxon>Fabeae</taxon>
        <taxon>Vicia</taxon>
    </lineage>
</organism>
<sequence>MDACVVMILQSYLIKTRKKSTNGNIVMDVKELLPRGLINSGNLCFLSETVHDLLVCSPFVQLLQELRTCNIPKIRNCCMCIGYPMLKAFAEFVTQFDVPSGIKLKKKDTNYFEFGREFFPVMFEDVLKNFVLDVPNGYLVSKLLLADPSKANILIIVELDYCR</sequence>
<dbReference type="Proteomes" id="UP001157006">
    <property type="component" value="Chromosome 6"/>
</dbReference>
<accession>A0AAV1B095</accession>
<dbReference type="SUPFAM" id="SSF54001">
    <property type="entry name" value="Cysteine proteinases"/>
    <property type="match status" value="1"/>
</dbReference>
<gene>
    <name evidence="1" type="ORF">VFH_VI007400</name>
</gene>
<dbReference type="EMBL" id="OX451741">
    <property type="protein sequence ID" value="CAI8615986.1"/>
    <property type="molecule type" value="Genomic_DNA"/>
</dbReference>
<dbReference type="AlphaFoldDB" id="A0AAV1B095"/>
<dbReference type="InterPro" id="IPR038765">
    <property type="entry name" value="Papain-like_cys_pep_sf"/>
</dbReference>
<evidence type="ECO:0000313" key="2">
    <source>
        <dbReference type="Proteomes" id="UP001157006"/>
    </source>
</evidence>
<proteinExistence type="predicted"/>
<name>A0AAV1B095_VICFA</name>
<protein>
    <submittedName>
        <fullName evidence="1">Uncharacterized protein</fullName>
    </submittedName>
</protein>
<keyword evidence="2" id="KW-1185">Reference proteome</keyword>